<protein>
    <recommendedName>
        <fullName evidence="1">STAS domain-containing protein</fullName>
    </recommendedName>
</protein>
<name>A0ABS1D2V3_9PROT</name>
<dbReference type="InterPro" id="IPR036513">
    <property type="entry name" value="STAS_dom_sf"/>
</dbReference>
<accession>A0ABS1D2V3</accession>
<dbReference type="PROSITE" id="PS50801">
    <property type="entry name" value="STAS"/>
    <property type="match status" value="1"/>
</dbReference>
<reference evidence="2 3" key="1">
    <citation type="journal article" date="2020" name="Microorganisms">
        <title>Osmotic Adaptation and Compatible Solute Biosynthesis of Phototrophic Bacteria as Revealed from Genome Analyses.</title>
        <authorList>
            <person name="Imhoff J.F."/>
            <person name="Rahn T."/>
            <person name="Kunzel S."/>
            <person name="Keller A."/>
            <person name="Neulinger S.C."/>
        </authorList>
    </citation>
    <scope>NUCLEOTIDE SEQUENCE [LARGE SCALE GENOMIC DNA]</scope>
    <source>
        <strain evidence="2 3">DSM 15382</strain>
    </source>
</reference>
<sequence>MGRAGQAAAGCLIRCQDGDRRAMELIELSDSVQQIVLEGRLDTVAVGALETRFTAIVSGGSKDVLVDLTNAAFCGSLAIRMFLSNARVLQRRGRRLVLAGAQPQVQEVFETVALGAIIPIFASVQDGRAELGA</sequence>
<dbReference type="CDD" id="cd07043">
    <property type="entry name" value="STAS_anti-anti-sigma_factors"/>
    <property type="match status" value="1"/>
</dbReference>
<feature type="domain" description="STAS" evidence="1">
    <location>
        <begin position="22"/>
        <end position="131"/>
    </location>
</feature>
<dbReference type="SUPFAM" id="SSF52091">
    <property type="entry name" value="SpoIIaa-like"/>
    <property type="match status" value="1"/>
</dbReference>
<evidence type="ECO:0000313" key="2">
    <source>
        <dbReference type="EMBL" id="MBK1660229.1"/>
    </source>
</evidence>
<keyword evidence="3" id="KW-1185">Reference proteome</keyword>
<dbReference type="Proteomes" id="UP000697995">
    <property type="component" value="Unassembled WGS sequence"/>
</dbReference>
<evidence type="ECO:0000259" key="1">
    <source>
        <dbReference type="PROSITE" id="PS50801"/>
    </source>
</evidence>
<gene>
    <name evidence="2" type="ORF">CKO45_18515</name>
</gene>
<dbReference type="EMBL" id="NRSG01000157">
    <property type="protein sequence ID" value="MBK1660229.1"/>
    <property type="molecule type" value="Genomic_DNA"/>
</dbReference>
<dbReference type="PANTHER" id="PTHR33495">
    <property type="entry name" value="ANTI-SIGMA FACTOR ANTAGONIST TM_1081-RELATED-RELATED"/>
    <property type="match status" value="1"/>
</dbReference>
<dbReference type="InterPro" id="IPR002645">
    <property type="entry name" value="STAS_dom"/>
</dbReference>
<dbReference type="Pfam" id="PF01740">
    <property type="entry name" value="STAS"/>
    <property type="match status" value="1"/>
</dbReference>
<proteinExistence type="predicted"/>
<comment type="caution">
    <text evidence="2">The sequence shown here is derived from an EMBL/GenBank/DDBJ whole genome shotgun (WGS) entry which is preliminary data.</text>
</comment>
<dbReference type="Gene3D" id="3.30.750.24">
    <property type="entry name" value="STAS domain"/>
    <property type="match status" value="1"/>
</dbReference>
<organism evidence="2 3">
    <name type="scientific">Paracraurococcus ruber</name>
    <dbReference type="NCBI Taxonomy" id="77675"/>
    <lineage>
        <taxon>Bacteria</taxon>
        <taxon>Pseudomonadati</taxon>
        <taxon>Pseudomonadota</taxon>
        <taxon>Alphaproteobacteria</taxon>
        <taxon>Acetobacterales</taxon>
        <taxon>Roseomonadaceae</taxon>
        <taxon>Paracraurococcus</taxon>
    </lineage>
</organism>
<evidence type="ECO:0000313" key="3">
    <source>
        <dbReference type="Proteomes" id="UP000697995"/>
    </source>
</evidence>
<dbReference type="PANTHER" id="PTHR33495:SF2">
    <property type="entry name" value="ANTI-SIGMA FACTOR ANTAGONIST TM_1081-RELATED"/>
    <property type="match status" value="1"/>
</dbReference>